<feature type="transmembrane region" description="Helical" evidence="1">
    <location>
        <begin position="34"/>
        <end position="54"/>
    </location>
</feature>
<keyword evidence="1" id="KW-0812">Transmembrane</keyword>
<gene>
    <name evidence="2" type="ORF">BleG1_2347</name>
</gene>
<dbReference type="Proteomes" id="UP000027142">
    <property type="component" value="Chromosome"/>
</dbReference>
<name>A0A060LYS8_9BACI</name>
<dbReference type="RefSeq" id="WP_038480980.1">
    <property type="nucleotide sequence ID" value="NZ_CP003923.1"/>
</dbReference>
<dbReference type="STRING" id="1246626.BleG1_2347"/>
<keyword evidence="1" id="KW-1133">Transmembrane helix</keyword>
<protein>
    <recommendedName>
        <fullName evidence="4">Cell division protein FtsL</fullName>
    </recommendedName>
</protein>
<evidence type="ECO:0000256" key="1">
    <source>
        <dbReference type="SAM" id="Phobius"/>
    </source>
</evidence>
<keyword evidence="3" id="KW-1185">Reference proteome</keyword>
<dbReference type="PATRIC" id="fig|1246626.3.peg.2347"/>
<accession>A0A060LYS8</accession>
<dbReference type="KEGG" id="ble:BleG1_2347"/>
<evidence type="ECO:0000313" key="3">
    <source>
        <dbReference type="Proteomes" id="UP000027142"/>
    </source>
</evidence>
<evidence type="ECO:0008006" key="4">
    <source>
        <dbReference type="Google" id="ProtNLM"/>
    </source>
</evidence>
<proteinExistence type="predicted"/>
<dbReference type="OrthoDB" id="2867706at2"/>
<evidence type="ECO:0000313" key="2">
    <source>
        <dbReference type="EMBL" id="AIC94925.1"/>
    </source>
</evidence>
<organism evidence="2 3">
    <name type="scientific">Shouchella lehensis G1</name>
    <dbReference type="NCBI Taxonomy" id="1246626"/>
    <lineage>
        <taxon>Bacteria</taxon>
        <taxon>Bacillati</taxon>
        <taxon>Bacillota</taxon>
        <taxon>Bacilli</taxon>
        <taxon>Bacillales</taxon>
        <taxon>Bacillaceae</taxon>
        <taxon>Shouchella</taxon>
    </lineage>
</organism>
<dbReference type="EMBL" id="CP003923">
    <property type="protein sequence ID" value="AIC94925.1"/>
    <property type="molecule type" value="Genomic_DNA"/>
</dbReference>
<dbReference type="AlphaFoldDB" id="A0A060LYS8"/>
<sequence length="104" mass="11858">MLARQSYTQPQERAVQKEKQVIRYRARITLGEKVIATFLAIVLFAMLCLIVHNYSNLYGLSTTLQTEQTKVNQITVENDGLKTILAEESAPENVMRRAKEQGMN</sequence>
<dbReference type="HOGENOM" id="CLU_157825_0_0_9"/>
<reference evidence="2 3" key="1">
    <citation type="journal article" date="2014" name="Gene">
        <title>A comparative genomic analysis of the alkalitolerant soil bacterium Bacillus lehensis G1.</title>
        <authorList>
            <person name="Noor Y.M."/>
            <person name="Samsulrizal N.H."/>
            <person name="Jema'on N.A."/>
            <person name="Low K.O."/>
            <person name="Ramli A.N."/>
            <person name="Alias N.I."/>
            <person name="Damis S.I."/>
            <person name="Fuzi S.F."/>
            <person name="Isa M.N."/>
            <person name="Murad A.M."/>
            <person name="Raih M.F."/>
            <person name="Bakar F.D."/>
            <person name="Najimudin N."/>
            <person name="Mahadi N.M."/>
            <person name="Illias R.M."/>
        </authorList>
    </citation>
    <scope>NUCLEOTIDE SEQUENCE [LARGE SCALE GENOMIC DNA]</scope>
    <source>
        <strain evidence="2 3">G1</strain>
    </source>
</reference>
<keyword evidence="1" id="KW-0472">Membrane</keyword>